<dbReference type="InterPro" id="IPR045569">
    <property type="entry name" value="Metalloprtase-TldD/E_C"/>
</dbReference>
<keyword evidence="9" id="KW-1185">Reference proteome</keyword>
<organism evidence="8 9">
    <name type="scientific">Methanogenium marinum</name>
    <dbReference type="NCBI Taxonomy" id="348610"/>
    <lineage>
        <taxon>Archaea</taxon>
        <taxon>Methanobacteriati</taxon>
        <taxon>Methanobacteriota</taxon>
        <taxon>Stenosarchaea group</taxon>
        <taxon>Methanomicrobia</taxon>
        <taxon>Methanomicrobiales</taxon>
        <taxon>Methanomicrobiaceae</taxon>
        <taxon>Methanogenium</taxon>
    </lineage>
</organism>
<dbReference type="Proteomes" id="UP001143747">
    <property type="component" value="Unassembled WGS sequence"/>
</dbReference>
<dbReference type="GO" id="GO:0005829">
    <property type="term" value="C:cytosol"/>
    <property type="evidence" value="ECO:0007669"/>
    <property type="project" value="TreeGrafter"/>
</dbReference>
<dbReference type="InterPro" id="IPR051463">
    <property type="entry name" value="Peptidase_U62_metallo"/>
</dbReference>
<dbReference type="EMBL" id="JAKELO010000002">
    <property type="protein sequence ID" value="MDE4908216.1"/>
    <property type="molecule type" value="Genomic_DNA"/>
</dbReference>
<dbReference type="InterPro" id="IPR036059">
    <property type="entry name" value="TldD/PmbA_sf"/>
</dbReference>
<evidence type="ECO:0000256" key="3">
    <source>
        <dbReference type="ARBA" id="ARBA00022801"/>
    </source>
</evidence>
<evidence type="ECO:0000259" key="7">
    <source>
        <dbReference type="Pfam" id="PF19290"/>
    </source>
</evidence>
<dbReference type="GO" id="GO:0008237">
    <property type="term" value="F:metallopeptidase activity"/>
    <property type="evidence" value="ECO:0007669"/>
    <property type="project" value="UniProtKB-KW"/>
</dbReference>
<evidence type="ECO:0000256" key="2">
    <source>
        <dbReference type="ARBA" id="ARBA00022670"/>
    </source>
</evidence>
<protein>
    <submittedName>
        <fullName evidence="8">TldD/PmbA family protein</fullName>
    </submittedName>
</protein>
<evidence type="ECO:0000313" key="8">
    <source>
        <dbReference type="EMBL" id="MDE4908216.1"/>
    </source>
</evidence>
<reference evidence="8" key="1">
    <citation type="submission" date="2022-01" db="EMBL/GenBank/DDBJ databases">
        <title>Draft genome of Methanogenium marinum DSM 15558.</title>
        <authorList>
            <person name="Chen S.-C."/>
            <person name="You Y.-T."/>
        </authorList>
    </citation>
    <scope>NUCLEOTIDE SEQUENCE</scope>
    <source>
        <strain evidence="8">DSM 15558</strain>
    </source>
</reference>
<accession>A0A9Q4PX53</accession>
<dbReference type="PIRSF" id="PIRSF004919">
    <property type="entry name" value="TldD"/>
    <property type="match status" value="1"/>
</dbReference>
<dbReference type="InterPro" id="IPR035068">
    <property type="entry name" value="TldD/PmbA_N"/>
</dbReference>
<dbReference type="RefSeq" id="WP_274924850.1">
    <property type="nucleotide sequence ID" value="NZ_JAKELO010000002.1"/>
</dbReference>
<feature type="domain" description="Metalloprotease TldD/E central" evidence="7">
    <location>
        <begin position="100"/>
        <end position="204"/>
    </location>
</feature>
<dbReference type="GO" id="GO:0006508">
    <property type="term" value="P:proteolysis"/>
    <property type="evidence" value="ECO:0007669"/>
    <property type="project" value="UniProtKB-KW"/>
</dbReference>
<dbReference type="Pfam" id="PF19289">
    <property type="entry name" value="PmbA_TldD_3rd"/>
    <property type="match status" value="1"/>
</dbReference>
<evidence type="ECO:0000256" key="4">
    <source>
        <dbReference type="ARBA" id="ARBA00023049"/>
    </source>
</evidence>
<comment type="caution">
    <text evidence="8">The sequence shown here is derived from an EMBL/GenBank/DDBJ whole genome shotgun (WGS) entry which is preliminary data.</text>
</comment>
<evidence type="ECO:0000259" key="5">
    <source>
        <dbReference type="Pfam" id="PF01523"/>
    </source>
</evidence>
<dbReference type="PANTHER" id="PTHR30624:SF0">
    <property type="entry name" value="METALLOPROTEASE SLR0863"/>
    <property type="match status" value="1"/>
</dbReference>
<feature type="domain" description="Metalloprotease TldD/E C-terminal" evidence="6">
    <location>
        <begin position="212"/>
        <end position="441"/>
    </location>
</feature>
<dbReference type="AlphaFoldDB" id="A0A9Q4PX53"/>
<dbReference type="PANTHER" id="PTHR30624">
    <property type="entry name" value="UNCHARACTERIZED PROTEIN TLDD AND PMBA"/>
    <property type="match status" value="1"/>
</dbReference>
<dbReference type="InterPro" id="IPR045570">
    <property type="entry name" value="Metalloprtase-TldD/E_cen_dom"/>
</dbReference>
<feature type="domain" description="Metalloprotease TldD/E N-terminal" evidence="5">
    <location>
        <begin position="9"/>
        <end position="75"/>
    </location>
</feature>
<keyword evidence="3" id="KW-0378">Hydrolase</keyword>
<evidence type="ECO:0000259" key="6">
    <source>
        <dbReference type="Pfam" id="PF19289"/>
    </source>
</evidence>
<dbReference type="Pfam" id="PF01523">
    <property type="entry name" value="PmbA_TldD_1st"/>
    <property type="match status" value="1"/>
</dbReference>
<sequence>MATEEPRYYDVRHLAGTSTHIDIENGTIEAAGQSFADTAIVRALGATGWGMVAIDNFSEAGQSGLMQAVAEALSLSKVTGERVELADVKTGVLPVPAIKEDPREVSLEEKTEILSSIESAARIPGIVNTRARYIESEGTVWFMNSSGNEYRYESLRSGYSILAVAGRGGEMQMARESEHAITGLNMRHKEEKGREAAERALLLLDAAPARGGTMNAILDQELAGVFAHEAIGHASEGDLVKEGVSVIKGMIGQQIANNVVTIVDDPTLPEFGFMPVDAEGSAVTRTEIIRDGVLKNYLHSRETLAAVGDGVAGHARAEGSSSPIVRMSNTFIENGDSTMDEILEGCKNGILLKGSRGGQVDPGRGVFQFNAEYGYLIQNGEKLGMVRDVSLSGDILSTMHNIALCGTDRKMTPGYCGKGGQSVPVTDGAPHILLRNAVVGGRHA</sequence>
<dbReference type="SUPFAM" id="SSF111283">
    <property type="entry name" value="Putative modulator of DNA gyrase, PmbA/TldD"/>
    <property type="match status" value="1"/>
</dbReference>
<dbReference type="Pfam" id="PF19290">
    <property type="entry name" value="PmbA_TldD_2nd"/>
    <property type="match status" value="1"/>
</dbReference>
<keyword evidence="4" id="KW-0482">Metalloprotease</keyword>
<gene>
    <name evidence="8" type="ORF">L0665_06285</name>
</gene>
<dbReference type="InterPro" id="IPR025502">
    <property type="entry name" value="TldD"/>
</dbReference>
<dbReference type="Gene3D" id="3.30.2290.10">
    <property type="entry name" value="PmbA/TldD superfamily"/>
    <property type="match status" value="1"/>
</dbReference>
<dbReference type="InterPro" id="IPR002510">
    <property type="entry name" value="Metalloprtase-TldD/E_N"/>
</dbReference>
<name>A0A9Q4PX53_9EURY</name>
<keyword evidence="2" id="KW-0645">Protease</keyword>
<evidence type="ECO:0000313" key="9">
    <source>
        <dbReference type="Proteomes" id="UP001143747"/>
    </source>
</evidence>
<evidence type="ECO:0000256" key="1">
    <source>
        <dbReference type="ARBA" id="ARBA00005836"/>
    </source>
</evidence>
<proteinExistence type="inferred from homology"/>
<comment type="similarity">
    <text evidence="1">Belongs to the peptidase U62 family.</text>
</comment>